<dbReference type="InterPro" id="IPR000182">
    <property type="entry name" value="GNAT_dom"/>
</dbReference>
<dbReference type="GO" id="GO:1990189">
    <property type="term" value="F:protein N-terminal-serine acetyltransferase activity"/>
    <property type="evidence" value="ECO:0007669"/>
    <property type="project" value="UniProtKB-EC"/>
</dbReference>
<proteinExistence type="inferred from homology"/>
<evidence type="ECO:0000313" key="14">
    <source>
        <dbReference type="Proteomes" id="UP000241462"/>
    </source>
</evidence>
<keyword evidence="6" id="KW-0963">Cytoplasm</keyword>
<dbReference type="GO" id="GO:0005634">
    <property type="term" value="C:nucleus"/>
    <property type="evidence" value="ECO:0007669"/>
    <property type="project" value="UniProtKB-SubCell"/>
</dbReference>
<dbReference type="EC" id="2.3.1.257" evidence="4"/>
<evidence type="ECO:0000256" key="10">
    <source>
        <dbReference type="ARBA" id="ARBA00047821"/>
    </source>
</evidence>
<dbReference type="FunCoup" id="A0A2T3AAP9">
    <property type="interactions" value="97"/>
</dbReference>
<keyword evidence="9 13" id="KW-0012">Acyltransferase</keyword>
<evidence type="ECO:0000256" key="7">
    <source>
        <dbReference type="ARBA" id="ARBA00022679"/>
    </source>
</evidence>
<dbReference type="GO" id="GO:0005737">
    <property type="term" value="C:cytoplasm"/>
    <property type="evidence" value="ECO:0007669"/>
    <property type="project" value="UniProtKB-SubCell"/>
</dbReference>
<evidence type="ECO:0000256" key="4">
    <source>
        <dbReference type="ARBA" id="ARBA00012950"/>
    </source>
</evidence>
<evidence type="ECO:0000256" key="6">
    <source>
        <dbReference type="ARBA" id="ARBA00022490"/>
    </source>
</evidence>
<dbReference type="InterPro" id="IPR039949">
    <property type="entry name" value="NAA40"/>
</dbReference>
<keyword evidence="7 13" id="KW-0808">Transferase</keyword>
<dbReference type="PANTHER" id="PTHR20531">
    <property type="entry name" value="N-ALPHA-ACETYLTRANSFERASE 40"/>
    <property type="match status" value="1"/>
</dbReference>
<evidence type="ECO:0000256" key="3">
    <source>
        <dbReference type="ARBA" id="ARBA00008870"/>
    </source>
</evidence>
<dbReference type="OrthoDB" id="424551at2759"/>
<dbReference type="GO" id="GO:0010485">
    <property type="term" value="F:histone H4 acetyltransferase activity"/>
    <property type="evidence" value="ECO:0007669"/>
    <property type="project" value="InterPro"/>
</dbReference>
<accession>A0A2T3AAP9</accession>
<evidence type="ECO:0000256" key="9">
    <source>
        <dbReference type="ARBA" id="ARBA00023315"/>
    </source>
</evidence>
<dbReference type="SUPFAM" id="SSF55729">
    <property type="entry name" value="Acyl-CoA N-acyltransferases (Nat)"/>
    <property type="match status" value="1"/>
</dbReference>
<feature type="domain" description="N-acetyltransferase" evidence="12">
    <location>
        <begin position="29"/>
        <end position="194"/>
    </location>
</feature>
<dbReference type="EMBL" id="KZ678424">
    <property type="protein sequence ID" value="PSR88799.1"/>
    <property type="molecule type" value="Genomic_DNA"/>
</dbReference>
<dbReference type="PANTHER" id="PTHR20531:SF1">
    <property type="entry name" value="N-ALPHA-ACETYLTRANSFERASE 40"/>
    <property type="match status" value="1"/>
</dbReference>
<organism evidence="13 14">
    <name type="scientific">Coniella lustricola</name>
    <dbReference type="NCBI Taxonomy" id="2025994"/>
    <lineage>
        <taxon>Eukaryota</taxon>
        <taxon>Fungi</taxon>
        <taxon>Dikarya</taxon>
        <taxon>Ascomycota</taxon>
        <taxon>Pezizomycotina</taxon>
        <taxon>Sordariomycetes</taxon>
        <taxon>Sordariomycetidae</taxon>
        <taxon>Diaporthales</taxon>
        <taxon>Schizoparmaceae</taxon>
        <taxon>Coniella</taxon>
    </lineage>
</organism>
<name>A0A2T3AAP9_9PEZI</name>
<dbReference type="AlphaFoldDB" id="A0A2T3AAP9"/>
<evidence type="ECO:0000259" key="12">
    <source>
        <dbReference type="PROSITE" id="PS51186"/>
    </source>
</evidence>
<sequence length="199" mass="22361">MTTRAFVCACPSRWSTSWKHPDTKAIFILGLSQATSTSENDLEACFSLIEATSKQDYEGSSRGWNPVTKRVEMRDPDLRYILVKDADGHVCAFTSLMPTMEDGLAVVYCYEIHLEAALRGTGLADLLLSFLETVAANIQVMEKVMLTVFTCNTRAVKFYQRLGFSIDELSPQARKLRNGVVKVPDYAIMSKRLRYPELS</sequence>
<keyword evidence="8" id="KW-0539">Nucleus</keyword>
<dbReference type="GO" id="GO:0043998">
    <property type="term" value="F:histone H2A acetyltransferase activity"/>
    <property type="evidence" value="ECO:0007669"/>
    <property type="project" value="InterPro"/>
</dbReference>
<evidence type="ECO:0000256" key="11">
    <source>
        <dbReference type="ARBA" id="ARBA00049524"/>
    </source>
</evidence>
<dbReference type="PROSITE" id="PS51186">
    <property type="entry name" value="GNAT"/>
    <property type="match status" value="1"/>
</dbReference>
<dbReference type="Proteomes" id="UP000241462">
    <property type="component" value="Unassembled WGS sequence"/>
</dbReference>
<evidence type="ECO:0000256" key="1">
    <source>
        <dbReference type="ARBA" id="ARBA00004123"/>
    </source>
</evidence>
<dbReference type="Gene3D" id="3.40.630.30">
    <property type="match status" value="1"/>
</dbReference>
<comment type="similarity">
    <text evidence="3">Belongs to the acetyltransferase family. NAA40 subfamily.</text>
</comment>
<evidence type="ECO:0000256" key="5">
    <source>
        <dbReference type="ARBA" id="ARBA00015043"/>
    </source>
</evidence>
<comment type="catalytic activity">
    <reaction evidence="10">
        <text>N-terminal L-seryl-[histone H2A] + acetyl-CoA = N-terminal N(alpha)-acetyl-L-seryl-[histone H2A] + CoA + H(+)</text>
        <dbReference type="Rhea" id="RHEA:50600"/>
        <dbReference type="Rhea" id="RHEA-COMP:12742"/>
        <dbReference type="Rhea" id="RHEA-COMP:12744"/>
        <dbReference type="ChEBI" id="CHEBI:15378"/>
        <dbReference type="ChEBI" id="CHEBI:57287"/>
        <dbReference type="ChEBI" id="CHEBI:57288"/>
        <dbReference type="ChEBI" id="CHEBI:64738"/>
        <dbReference type="ChEBI" id="CHEBI:83690"/>
        <dbReference type="EC" id="2.3.1.257"/>
    </reaction>
</comment>
<comment type="catalytic activity">
    <reaction evidence="11">
        <text>N-terminal L-seryl-[histone H4] + acetyl-CoA = N-terminal N(alpha)-acetyl-L-seryl-[histone H4] + CoA + H(+)</text>
        <dbReference type="Rhea" id="RHEA:50596"/>
        <dbReference type="Rhea" id="RHEA-COMP:12740"/>
        <dbReference type="Rhea" id="RHEA-COMP:12743"/>
        <dbReference type="ChEBI" id="CHEBI:15378"/>
        <dbReference type="ChEBI" id="CHEBI:57287"/>
        <dbReference type="ChEBI" id="CHEBI:57288"/>
        <dbReference type="ChEBI" id="CHEBI:64738"/>
        <dbReference type="ChEBI" id="CHEBI:83690"/>
        <dbReference type="EC" id="2.3.1.257"/>
    </reaction>
</comment>
<gene>
    <name evidence="13" type="ORF">BD289DRAFT_460346</name>
</gene>
<reference evidence="13 14" key="1">
    <citation type="journal article" date="2018" name="Mycol. Prog.">
        <title>Coniella lustricola, a new species from submerged detritus.</title>
        <authorList>
            <person name="Raudabaugh D.B."/>
            <person name="Iturriaga T."/>
            <person name="Carver A."/>
            <person name="Mondo S."/>
            <person name="Pangilinan J."/>
            <person name="Lipzen A."/>
            <person name="He G."/>
            <person name="Amirebrahimi M."/>
            <person name="Grigoriev I.V."/>
            <person name="Miller A.N."/>
        </authorList>
    </citation>
    <scope>NUCLEOTIDE SEQUENCE [LARGE SCALE GENOMIC DNA]</scope>
    <source>
        <strain evidence="13 14">B22-T-1</strain>
    </source>
</reference>
<evidence type="ECO:0000256" key="8">
    <source>
        <dbReference type="ARBA" id="ARBA00023242"/>
    </source>
</evidence>
<dbReference type="InParanoid" id="A0A2T3AAP9"/>
<dbReference type="STRING" id="2025994.A0A2T3AAP9"/>
<dbReference type="Pfam" id="PF00583">
    <property type="entry name" value="Acetyltransf_1"/>
    <property type="match status" value="1"/>
</dbReference>
<dbReference type="InterPro" id="IPR016181">
    <property type="entry name" value="Acyl_CoA_acyltransferase"/>
</dbReference>
<comment type="subcellular location">
    <subcellularLocation>
        <location evidence="2">Cytoplasm</location>
    </subcellularLocation>
    <subcellularLocation>
        <location evidence="1">Nucleus</location>
    </subcellularLocation>
</comment>
<evidence type="ECO:0000313" key="13">
    <source>
        <dbReference type="EMBL" id="PSR88799.1"/>
    </source>
</evidence>
<protein>
    <recommendedName>
        <fullName evidence="5">N-alpha-acetyltransferase 40</fullName>
        <ecNumber evidence="4">2.3.1.257</ecNumber>
    </recommendedName>
</protein>
<evidence type="ECO:0000256" key="2">
    <source>
        <dbReference type="ARBA" id="ARBA00004496"/>
    </source>
</evidence>
<keyword evidence="14" id="KW-1185">Reference proteome</keyword>